<dbReference type="InterPro" id="IPR043502">
    <property type="entry name" value="DNA/RNA_pol_sf"/>
</dbReference>
<dbReference type="Pfam" id="PF00078">
    <property type="entry name" value="RVT_1"/>
    <property type="match status" value="1"/>
</dbReference>
<feature type="domain" description="Reverse transcriptase" evidence="1">
    <location>
        <begin position="140"/>
        <end position="202"/>
    </location>
</feature>
<reference evidence="3 4" key="1">
    <citation type="journal article" date="2019" name="Sci. Rep.">
        <title>Orb-weaving spider Araneus ventricosus genome elucidates the spidroin gene catalogue.</title>
        <authorList>
            <person name="Kono N."/>
            <person name="Nakamura H."/>
            <person name="Ohtoshi R."/>
            <person name="Moran D.A.P."/>
            <person name="Shinohara A."/>
            <person name="Yoshida Y."/>
            <person name="Fujiwara M."/>
            <person name="Mori M."/>
            <person name="Tomita M."/>
            <person name="Arakawa K."/>
        </authorList>
    </citation>
    <scope>NUCLEOTIDE SEQUENCE [LARGE SCALE GENOMIC DNA]</scope>
</reference>
<dbReference type="Gene3D" id="3.30.70.270">
    <property type="match status" value="1"/>
</dbReference>
<dbReference type="Pfam" id="PF23055">
    <property type="entry name" value="DUF7041"/>
    <property type="match status" value="1"/>
</dbReference>
<proteinExistence type="predicted"/>
<dbReference type="EMBL" id="BGPR01001440">
    <property type="protein sequence ID" value="GBM54004.1"/>
    <property type="molecule type" value="Genomic_DNA"/>
</dbReference>
<evidence type="ECO:0000259" key="1">
    <source>
        <dbReference type="Pfam" id="PF00078"/>
    </source>
</evidence>
<dbReference type="Gene3D" id="3.10.10.10">
    <property type="entry name" value="HIV Type 1 Reverse Transcriptase, subunit A, domain 1"/>
    <property type="match status" value="1"/>
</dbReference>
<dbReference type="GO" id="GO:0071897">
    <property type="term" value="P:DNA biosynthetic process"/>
    <property type="evidence" value="ECO:0007669"/>
    <property type="project" value="UniProtKB-ARBA"/>
</dbReference>
<dbReference type="InterPro" id="IPR055469">
    <property type="entry name" value="DUF7041"/>
</dbReference>
<accession>A0A4Y2GPF4</accession>
<protein>
    <recommendedName>
        <fullName evidence="5">Transposon Ty3-I Gag-Pol polyprotein</fullName>
    </recommendedName>
</protein>
<dbReference type="OrthoDB" id="6433801at2759"/>
<dbReference type="CDD" id="cd01647">
    <property type="entry name" value="RT_LTR"/>
    <property type="match status" value="1"/>
</dbReference>
<dbReference type="Proteomes" id="UP000499080">
    <property type="component" value="Unassembled WGS sequence"/>
</dbReference>
<evidence type="ECO:0008006" key="5">
    <source>
        <dbReference type="Google" id="ProtNLM"/>
    </source>
</evidence>
<dbReference type="SUPFAM" id="SSF56672">
    <property type="entry name" value="DNA/RNA polymerases"/>
    <property type="match status" value="1"/>
</dbReference>
<keyword evidence="4" id="KW-1185">Reference proteome</keyword>
<organism evidence="3 4">
    <name type="scientific">Araneus ventricosus</name>
    <name type="common">Orbweaver spider</name>
    <name type="synonym">Epeira ventricosa</name>
    <dbReference type="NCBI Taxonomy" id="182803"/>
    <lineage>
        <taxon>Eukaryota</taxon>
        <taxon>Metazoa</taxon>
        <taxon>Ecdysozoa</taxon>
        <taxon>Arthropoda</taxon>
        <taxon>Chelicerata</taxon>
        <taxon>Arachnida</taxon>
        <taxon>Araneae</taxon>
        <taxon>Araneomorphae</taxon>
        <taxon>Entelegynae</taxon>
        <taxon>Araneoidea</taxon>
        <taxon>Araneidae</taxon>
        <taxon>Araneus</taxon>
    </lineage>
</organism>
<dbReference type="AlphaFoldDB" id="A0A4Y2GPF4"/>
<name>A0A4Y2GPF4_ARAVE</name>
<sequence>MDDSETFVSNTTGEKYEANNVSAKIPPFWEEKPEILFFQVEAQFSIANITQDQTKFNYLIAQLEPKVVENIWNIIQSERNDKYVAEKESTFKESEEKKARQLDGNKLKLAKQEFTFILEKDIIRPSKSPWASPCPLHLVSKEDGSLRPCGDYRRSNAQTIPDRYPIPRIEDFHHIFKQKKIFSKIDLFKAYFQIPIAEEGKKRNSDNNAIWVIRV</sequence>
<evidence type="ECO:0000313" key="4">
    <source>
        <dbReference type="Proteomes" id="UP000499080"/>
    </source>
</evidence>
<dbReference type="PANTHER" id="PTHR24559:SF444">
    <property type="entry name" value="REVERSE TRANSCRIPTASE DOMAIN-CONTAINING PROTEIN"/>
    <property type="match status" value="1"/>
</dbReference>
<gene>
    <name evidence="3" type="ORF">AVEN_228757_1</name>
</gene>
<evidence type="ECO:0000313" key="3">
    <source>
        <dbReference type="EMBL" id="GBM54004.1"/>
    </source>
</evidence>
<feature type="domain" description="DUF7041" evidence="2">
    <location>
        <begin position="25"/>
        <end position="102"/>
    </location>
</feature>
<dbReference type="PANTHER" id="PTHR24559">
    <property type="entry name" value="TRANSPOSON TY3-I GAG-POL POLYPROTEIN"/>
    <property type="match status" value="1"/>
</dbReference>
<evidence type="ECO:0000259" key="2">
    <source>
        <dbReference type="Pfam" id="PF23055"/>
    </source>
</evidence>
<comment type="caution">
    <text evidence="3">The sequence shown here is derived from an EMBL/GenBank/DDBJ whole genome shotgun (WGS) entry which is preliminary data.</text>
</comment>
<dbReference type="InterPro" id="IPR000477">
    <property type="entry name" value="RT_dom"/>
</dbReference>
<dbReference type="InterPro" id="IPR043128">
    <property type="entry name" value="Rev_trsase/Diguanyl_cyclase"/>
</dbReference>
<dbReference type="InterPro" id="IPR053134">
    <property type="entry name" value="RNA-dir_DNA_polymerase"/>
</dbReference>